<dbReference type="EMBL" id="JAQIZZ010000008">
    <property type="protein sequence ID" value="KAJ5525287.1"/>
    <property type="molecule type" value="Genomic_DNA"/>
</dbReference>
<gene>
    <name evidence="1" type="ORF">N7494_011937</name>
</gene>
<dbReference type="Proteomes" id="UP001220324">
    <property type="component" value="Unassembled WGS sequence"/>
</dbReference>
<protein>
    <submittedName>
        <fullName evidence="1">Uncharacterized protein</fullName>
    </submittedName>
</protein>
<comment type="caution">
    <text evidence="1">The sequence shown here is derived from an EMBL/GenBank/DDBJ whole genome shotgun (WGS) entry which is preliminary data.</text>
</comment>
<name>A0AAD6CNG8_9EURO</name>
<keyword evidence="2" id="KW-1185">Reference proteome</keyword>
<reference evidence="1 2" key="1">
    <citation type="journal article" date="2023" name="IMA Fungus">
        <title>Comparative genomic study of the Penicillium genus elucidates a diverse pangenome and 15 lateral gene transfer events.</title>
        <authorList>
            <person name="Petersen C."/>
            <person name="Sorensen T."/>
            <person name="Nielsen M.R."/>
            <person name="Sondergaard T.E."/>
            <person name="Sorensen J.L."/>
            <person name="Fitzpatrick D.A."/>
            <person name="Frisvad J.C."/>
            <person name="Nielsen K.L."/>
        </authorList>
    </citation>
    <scope>NUCLEOTIDE SEQUENCE [LARGE SCALE GENOMIC DNA]</scope>
    <source>
        <strain evidence="1 2">IBT 35679</strain>
    </source>
</reference>
<dbReference type="AlphaFoldDB" id="A0AAD6CNG8"/>
<proteinExistence type="predicted"/>
<accession>A0AAD6CNG8</accession>
<evidence type="ECO:0000313" key="1">
    <source>
        <dbReference type="EMBL" id="KAJ5525287.1"/>
    </source>
</evidence>
<sequence length="245" mass="28158">MSPRIKKEILDWEPLIMDLDVSEDTKALIDKLSKLKVKHLTHIDDFDGWLIAITRALGTLGLKKYLNEEARSQFYNFQEWMILSKQIASWMEHHVDNTLIRTLKARGDALTLADTFINKAKKLFGTGHIANQLRLKKFLAINSADFSSMSHFVTAYEEGFMSLRSHDIEMAPYTALLGMLMHIEQANKQVHDKIHLMLQTETDSVKSDMEKRQIRTINTAEVVTVEVFQDFASRTATLLKLDEGF</sequence>
<organism evidence="1 2">
    <name type="scientific">Penicillium frequentans</name>
    <dbReference type="NCBI Taxonomy" id="3151616"/>
    <lineage>
        <taxon>Eukaryota</taxon>
        <taxon>Fungi</taxon>
        <taxon>Dikarya</taxon>
        <taxon>Ascomycota</taxon>
        <taxon>Pezizomycotina</taxon>
        <taxon>Eurotiomycetes</taxon>
        <taxon>Eurotiomycetidae</taxon>
        <taxon>Eurotiales</taxon>
        <taxon>Aspergillaceae</taxon>
        <taxon>Penicillium</taxon>
    </lineage>
</organism>
<evidence type="ECO:0000313" key="2">
    <source>
        <dbReference type="Proteomes" id="UP001220324"/>
    </source>
</evidence>